<reference evidence="8" key="1">
    <citation type="journal article" date="2019" name="Toxins">
        <title>Detection of Abrin-Like and Prepropulchellin-Like Toxin Genes and Transcripts Using Whole Genome Sequencing and Full-Length Transcript Sequencing of Abrus precatorius.</title>
        <authorList>
            <person name="Hovde B.T."/>
            <person name="Daligault H.E."/>
            <person name="Hanschen E.R."/>
            <person name="Kunde Y.A."/>
            <person name="Johnson M.B."/>
            <person name="Starkenburg S.R."/>
            <person name="Johnson S.L."/>
        </authorList>
    </citation>
    <scope>NUCLEOTIDE SEQUENCE [LARGE SCALE GENOMIC DNA]</scope>
</reference>
<keyword evidence="5" id="KW-0175">Coiled coil</keyword>
<keyword evidence="3" id="KW-0804">Transcription</keyword>
<dbReference type="GeneID" id="113857139"/>
<comment type="subcellular location">
    <subcellularLocation>
        <location evidence="1">Nucleus</location>
    </subcellularLocation>
</comment>
<dbReference type="PROSITE" id="PS50888">
    <property type="entry name" value="BHLH"/>
    <property type="match status" value="1"/>
</dbReference>
<feature type="coiled-coil region" evidence="5">
    <location>
        <begin position="159"/>
        <end position="186"/>
    </location>
</feature>
<accession>A0A8B8KLI2</accession>
<dbReference type="Proteomes" id="UP000694853">
    <property type="component" value="Unplaced"/>
</dbReference>
<sequence length="307" mass="34451">MHQPVFSSDSETHSPKNQNNSIHSGSGCTTIVNNKCSNPVIKSNNIPNFMFTQHAPEKSVTPTSQNSYILSFDDSILVAAIRETYGGKQPYHEEASKGVSEKHEVEPKVNKTIRRGRSSAETLDHIMTERKRRRELTERFIALSATLPGLKKIDKATILSEAISHLKRLKERVRELEEQCKKTKVESVSFIHHKSHIATEEGITSSAMNSDDCYRTNETLPTVEARVFQKDVLLRIHCKKQSGILLKILTHLGNLDLFTISNSAMPFGTSTLDISIIAQMGDKFNVTMNDLVKNLRLALLHSSEVEQ</sequence>
<dbReference type="RefSeq" id="XP_027344697.1">
    <property type="nucleotide sequence ID" value="XM_027488896.1"/>
</dbReference>
<dbReference type="InterPro" id="IPR036638">
    <property type="entry name" value="HLH_DNA-bd_sf"/>
</dbReference>
<evidence type="ECO:0000256" key="5">
    <source>
        <dbReference type="SAM" id="Coils"/>
    </source>
</evidence>
<reference evidence="9" key="2">
    <citation type="submission" date="2025-08" db="UniProtKB">
        <authorList>
            <consortium name="RefSeq"/>
        </authorList>
    </citation>
    <scope>IDENTIFICATION</scope>
    <source>
        <tissue evidence="9">Young leaves</tissue>
    </source>
</reference>
<proteinExistence type="predicted"/>
<dbReference type="Pfam" id="PF00010">
    <property type="entry name" value="HLH"/>
    <property type="match status" value="1"/>
</dbReference>
<dbReference type="InterPro" id="IPR052610">
    <property type="entry name" value="bHLH_transcription_regulator"/>
</dbReference>
<evidence type="ECO:0000313" key="8">
    <source>
        <dbReference type="Proteomes" id="UP000694853"/>
    </source>
</evidence>
<dbReference type="GO" id="GO:0005634">
    <property type="term" value="C:nucleus"/>
    <property type="evidence" value="ECO:0007669"/>
    <property type="project" value="UniProtKB-SubCell"/>
</dbReference>
<evidence type="ECO:0000256" key="3">
    <source>
        <dbReference type="ARBA" id="ARBA00023163"/>
    </source>
</evidence>
<keyword evidence="2" id="KW-0805">Transcription regulation</keyword>
<dbReference type="KEGG" id="aprc:113857139"/>
<organism evidence="8 9">
    <name type="scientific">Abrus precatorius</name>
    <name type="common">Indian licorice</name>
    <name type="synonym">Glycine abrus</name>
    <dbReference type="NCBI Taxonomy" id="3816"/>
    <lineage>
        <taxon>Eukaryota</taxon>
        <taxon>Viridiplantae</taxon>
        <taxon>Streptophyta</taxon>
        <taxon>Embryophyta</taxon>
        <taxon>Tracheophyta</taxon>
        <taxon>Spermatophyta</taxon>
        <taxon>Magnoliopsida</taxon>
        <taxon>eudicotyledons</taxon>
        <taxon>Gunneridae</taxon>
        <taxon>Pentapetalae</taxon>
        <taxon>rosids</taxon>
        <taxon>fabids</taxon>
        <taxon>Fabales</taxon>
        <taxon>Fabaceae</taxon>
        <taxon>Papilionoideae</taxon>
        <taxon>50 kb inversion clade</taxon>
        <taxon>NPAAA clade</taxon>
        <taxon>indigoferoid/millettioid clade</taxon>
        <taxon>Abreae</taxon>
        <taxon>Abrus</taxon>
    </lineage>
</organism>
<evidence type="ECO:0000256" key="4">
    <source>
        <dbReference type="ARBA" id="ARBA00023242"/>
    </source>
</evidence>
<dbReference type="Gene3D" id="4.10.280.10">
    <property type="entry name" value="Helix-loop-helix DNA-binding domain"/>
    <property type="match status" value="1"/>
</dbReference>
<name>A0A8B8KLI2_ABRPR</name>
<dbReference type="PANTHER" id="PTHR45959:SF2">
    <property type="entry name" value="BHLH TRANSCRIPTION FACTOR"/>
    <property type="match status" value="1"/>
</dbReference>
<dbReference type="SMART" id="SM00353">
    <property type="entry name" value="HLH"/>
    <property type="match status" value="1"/>
</dbReference>
<dbReference type="InterPro" id="IPR011598">
    <property type="entry name" value="bHLH_dom"/>
</dbReference>
<dbReference type="GO" id="GO:0046983">
    <property type="term" value="F:protein dimerization activity"/>
    <property type="evidence" value="ECO:0007669"/>
    <property type="project" value="InterPro"/>
</dbReference>
<protein>
    <submittedName>
        <fullName evidence="9">Transcription factor NAI1-like</fullName>
    </submittedName>
</protein>
<keyword evidence="8" id="KW-1185">Reference proteome</keyword>
<gene>
    <name evidence="9" type="primary">LOC113857139</name>
</gene>
<evidence type="ECO:0000256" key="6">
    <source>
        <dbReference type="SAM" id="MobiDB-lite"/>
    </source>
</evidence>
<feature type="domain" description="BHLH" evidence="7">
    <location>
        <begin position="120"/>
        <end position="169"/>
    </location>
</feature>
<dbReference type="SUPFAM" id="SSF47459">
    <property type="entry name" value="HLH, helix-loop-helix DNA-binding domain"/>
    <property type="match status" value="1"/>
</dbReference>
<evidence type="ECO:0000259" key="7">
    <source>
        <dbReference type="PROSITE" id="PS50888"/>
    </source>
</evidence>
<evidence type="ECO:0000256" key="1">
    <source>
        <dbReference type="ARBA" id="ARBA00004123"/>
    </source>
</evidence>
<dbReference type="OrthoDB" id="5964374at2759"/>
<keyword evidence="4" id="KW-0539">Nucleus</keyword>
<dbReference type="PANTHER" id="PTHR45959">
    <property type="entry name" value="BHLH TRANSCRIPTION FACTOR"/>
    <property type="match status" value="1"/>
</dbReference>
<evidence type="ECO:0000256" key="2">
    <source>
        <dbReference type="ARBA" id="ARBA00023015"/>
    </source>
</evidence>
<feature type="region of interest" description="Disordered" evidence="6">
    <location>
        <begin position="1"/>
        <end position="26"/>
    </location>
</feature>
<dbReference type="AlphaFoldDB" id="A0A8B8KLI2"/>
<evidence type="ECO:0000313" key="9">
    <source>
        <dbReference type="RefSeq" id="XP_027344697.1"/>
    </source>
</evidence>